<name>Q1K160_DESA6</name>
<dbReference type="PANTHER" id="PTHR43685">
    <property type="entry name" value="GLYCOSYLTRANSFERASE"/>
    <property type="match status" value="1"/>
</dbReference>
<dbReference type="Pfam" id="PF00535">
    <property type="entry name" value="Glycos_transf_2"/>
    <property type="match status" value="1"/>
</dbReference>
<accession>Q1K160</accession>
<dbReference type="Gene3D" id="3.90.550.10">
    <property type="entry name" value="Spore Coat Polysaccharide Biosynthesis Protein SpsA, Chain A"/>
    <property type="match status" value="1"/>
</dbReference>
<gene>
    <name evidence="2" type="ORF">Dace_1612</name>
</gene>
<dbReference type="AlphaFoldDB" id="Q1K160"/>
<dbReference type="RefSeq" id="WP_005999307.1">
    <property type="nucleotide sequence ID" value="NZ_AAEW02000006.1"/>
</dbReference>
<reference evidence="2" key="2">
    <citation type="submission" date="2006-05" db="EMBL/GenBank/DDBJ databases">
        <title>Sequencing of the draft genome and assembly of Desulfuromonas acetoxidans DSM 684.</title>
        <authorList>
            <consortium name="US DOE Joint Genome Institute (JGI-PGF)"/>
            <person name="Copeland A."/>
            <person name="Lucas S."/>
            <person name="Lapidus A."/>
            <person name="Barry K."/>
            <person name="Detter J.C."/>
            <person name="Glavina del Rio T."/>
            <person name="Hammon N."/>
            <person name="Israni S."/>
            <person name="Dalin E."/>
            <person name="Tice H."/>
            <person name="Bruce D."/>
            <person name="Pitluck S."/>
            <person name="Richardson P."/>
        </authorList>
    </citation>
    <scope>NUCLEOTIDE SEQUENCE [LARGE SCALE GENOMIC DNA]</scope>
    <source>
        <strain evidence="2">DSM 684</strain>
    </source>
</reference>
<feature type="domain" description="Glycosyltransferase 2-like" evidence="1">
    <location>
        <begin position="14"/>
        <end position="182"/>
    </location>
</feature>
<reference evidence="2" key="1">
    <citation type="submission" date="2006-05" db="EMBL/GenBank/DDBJ databases">
        <title>Annotation of the draft genome assembly of Desulfuromonas acetoxidans DSM 684.</title>
        <authorList>
            <consortium name="US DOE Joint Genome Institute (JGI-ORNL)"/>
            <person name="Larimer F."/>
            <person name="Land M."/>
            <person name="Hauser L."/>
        </authorList>
    </citation>
    <scope>NUCLEOTIDE SEQUENCE [LARGE SCALE GENOMIC DNA]</scope>
    <source>
        <strain evidence="2">DSM 684</strain>
    </source>
</reference>
<comment type="caution">
    <text evidence="2">The sequence shown here is derived from an EMBL/GenBank/DDBJ whole genome shotgun (WGS) entry which is preliminary data.</text>
</comment>
<sequence length="316" mass="35404">MESKNGENPRPLVSFILMAYNQQDYIAEAVNAALAQDYDNLELIISDDCSPDSTFDIISAITSEYEGKHRIVVNRNDHNLGLARHFNTLMAMAQGEIIVLAAGDDLSLPDRVSNTVNELSNEPGAIFVSFADTIIDAQGQVIKSKTAQTAKTRQVITLDDYLEGNYSGLSGASRGFYKSLFSQFGPLDAACPTEDTPCLLRGLLLGSGIVSPQPAIKYRKHGNNLSSFNSINRMDFKVITEQYRKDVERAEKEGTISAATAQRTRQWIDLNYQRKFLRQKVFSEPFNLGLFLKFLWSDKNFTLKEKLGILRRKIRS</sequence>
<organism evidence="2 3">
    <name type="scientific">Desulfuromonas acetoxidans (strain DSM 684 / 11070)</name>
    <dbReference type="NCBI Taxonomy" id="281689"/>
    <lineage>
        <taxon>Bacteria</taxon>
        <taxon>Pseudomonadati</taxon>
        <taxon>Thermodesulfobacteriota</taxon>
        <taxon>Desulfuromonadia</taxon>
        <taxon>Desulfuromonadales</taxon>
        <taxon>Desulfuromonadaceae</taxon>
        <taxon>Desulfuromonas</taxon>
    </lineage>
</organism>
<dbReference type="OrthoDB" id="9786172at2"/>
<evidence type="ECO:0000259" key="1">
    <source>
        <dbReference type="Pfam" id="PF00535"/>
    </source>
</evidence>
<dbReference type="GO" id="GO:0016740">
    <property type="term" value="F:transferase activity"/>
    <property type="evidence" value="ECO:0007669"/>
    <property type="project" value="UniProtKB-KW"/>
</dbReference>
<dbReference type="SUPFAM" id="SSF53448">
    <property type="entry name" value="Nucleotide-diphospho-sugar transferases"/>
    <property type="match status" value="1"/>
</dbReference>
<keyword evidence="3" id="KW-1185">Reference proteome</keyword>
<evidence type="ECO:0000313" key="2">
    <source>
        <dbReference type="EMBL" id="EAT16148.1"/>
    </source>
</evidence>
<dbReference type="InterPro" id="IPR001173">
    <property type="entry name" value="Glyco_trans_2-like"/>
</dbReference>
<dbReference type="PANTHER" id="PTHR43685:SF11">
    <property type="entry name" value="GLYCOSYLTRANSFERASE TAGX-RELATED"/>
    <property type="match status" value="1"/>
</dbReference>
<proteinExistence type="predicted"/>
<dbReference type="EMBL" id="AAEW02000006">
    <property type="protein sequence ID" value="EAT16148.1"/>
    <property type="molecule type" value="Genomic_DNA"/>
</dbReference>
<dbReference type="InterPro" id="IPR029044">
    <property type="entry name" value="Nucleotide-diphossugar_trans"/>
</dbReference>
<keyword evidence="2" id="KW-0808">Transferase</keyword>
<dbReference type="Proteomes" id="UP000005695">
    <property type="component" value="Unassembled WGS sequence"/>
</dbReference>
<dbReference type="InterPro" id="IPR050834">
    <property type="entry name" value="Glycosyltransf_2"/>
</dbReference>
<protein>
    <submittedName>
        <fullName evidence="2">Glycosyl transferase, family 2</fullName>
    </submittedName>
</protein>
<evidence type="ECO:0000313" key="3">
    <source>
        <dbReference type="Proteomes" id="UP000005695"/>
    </source>
</evidence>